<dbReference type="RefSeq" id="WP_266149282.1">
    <property type="nucleotide sequence ID" value="NZ_CP064028.1"/>
</dbReference>
<dbReference type="EMBL" id="JBHSGA010000017">
    <property type="protein sequence ID" value="MFC4527299.1"/>
    <property type="molecule type" value="Genomic_DNA"/>
</dbReference>
<keyword evidence="3" id="KW-0378">Hydrolase</keyword>
<dbReference type="PANTHER" id="PTHR31609:SF1">
    <property type="entry name" value="CARBOHYDRATE DEACETYLASE"/>
    <property type="match status" value="1"/>
</dbReference>
<evidence type="ECO:0000256" key="2">
    <source>
        <dbReference type="ARBA" id="ARBA00022723"/>
    </source>
</evidence>
<dbReference type="Pfam" id="PF04794">
    <property type="entry name" value="YdjC"/>
    <property type="match status" value="1"/>
</dbReference>
<name>A0ABV9C455_9GAMM</name>
<evidence type="ECO:0000256" key="4">
    <source>
        <dbReference type="ARBA" id="ARBA00022842"/>
    </source>
</evidence>
<dbReference type="InterPro" id="IPR017836">
    <property type="entry name" value="Hopanoid_biosynth-assoc_HpnK"/>
</dbReference>
<evidence type="ECO:0000313" key="7">
    <source>
        <dbReference type="Proteomes" id="UP001595961"/>
    </source>
</evidence>
<comment type="caution">
    <text evidence="6">The sequence shown here is derived from an EMBL/GenBank/DDBJ whole genome shotgun (WGS) entry which is preliminary data.</text>
</comment>
<evidence type="ECO:0000313" key="6">
    <source>
        <dbReference type="EMBL" id="MFC4527299.1"/>
    </source>
</evidence>
<keyword evidence="5" id="KW-0119">Carbohydrate metabolism</keyword>
<organism evidence="6 7">
    <name type="scientific">Dyella halodurans</name>
    <dbReference type="NCBI Taxonomy" id="1920171"/>
    <lineage>
        <taxon>Bacteria</taxon>
        <taxon>Pseudomonadati</taxon>
        <taxon>Pseudomonadota</taxon>
        <taxon>Gammaproteobacteria</taxon>
        <taxon>Lysobacterales</taxon>
        <taxon>Rhodanobacteraceae</taxon>
        <taxon>Dyella</taxon>
    </lineage>
</organism>
<dbReference type="NCBIfam" id="TIGR03473">
    <property type="entry name" value="HpnK"/>
    <property type="match status" value="1"/>
</dbReference>
<evidence type="ECO:0000256" key="3">
    <source>
        <dbReference type="ARBA" id="ARBA00022801"/>
    </source>
</evidence>
<dbReference type="SUPFAM" id="SSF88713">
    <property type="entry name" value="Glycoside hydrolase/deacetylase"/>
    <property type="match status" value="1"/>
</dbReference>
<dbReference type="PANTHER" id="PTHR31609">
    <property type="entry name" value="YDJC DEACETYLASE FAMILY MEMBER"/>
    <property type="match status" value="1"/>
</dbReference>
<reference evidence="7" key="1">
    <citation type="journal article" date="2019" name="Int. J. Syst. Evol. Microbiol.">
        <title>The Global Catalogue of Microorganisms (GCM) 10K type strain sequencing project: providing services to taxonomists for standard genome sequencing and annotation.</title>
        <authorList>
            <consortium name="The Broad Institute Genomics Platform"/>
            <consortium name="The Broad Institute Genome Sequencing Center for Infectious Disease"/>
            <person name="Wu L."/>
            <person name="Ma J."/>
        </authorList>
    </citation>
    <scope>NUCLEOTIDE SEQUENCE [LARGE SCALE GENOMIC DNA]</scope>
    <source>
        <strain evidence="7">CCM 4481</strain>
    </source>
</reference>
<proteinExistence type="predicted"/>
<dbReference type="InterPro" id="IPR011330">
    <property type="entry name" value="Glyco_hydro/deAcase_b/a-brl"/>
</dbReference>
<gene>
    <name evidence="6" type="primary">hpnK</name>
    <name evidence="6" type="ORF">ACFO5W_11710</name>
</gene>
<evidence type="ECO:0000256" key="1">
    <source>
        <dbReference type="ARBA" id="ARBA00001946"/>
    </source>
</evidence>
<keyword evidence="4" id="KW-0460">Magnesium</keyword>
<dbReference type="InterPro" id="IPR006879">
    <property type="entry name" value="YdjC-like"/>
</dbReference>
<sequence length="289" mass="31265">MRTRLERAALAAAMNAALAPTRPRLIVTADDFGLHEAVNEAVERGYREGVLRAASLMVTAPAVADAVARARNSPGLAVGLHLVLADGQAALPPTQIPDLVDAQGRFGSAMARDGVRFFFLPRVRRQLAAEIRAQFEAFAATGLSLDHVNAHKHFHLHPTVLSLLLSIGRDYGLRAVRLPAEPGMGPWLQPWLALMRRRLRRAGVLCNDHVFGIRHSGGMDESALLEVLGHLPEGLSELYLHPAVHGQLTSSMADYRHADELAALLSPRVQRAIAERCLLCHGFGDPAAA</sequence>
<keyword evidence="2" id="KW-0479">Metal-binding</keyword>
<dbReference type="Proteomes" id="UP001595961">
    <property type="component" value="Unassembled WGS sequence"/>
</dbReference>
<protein>
    <submittedName>
        <fullName evidence="6">Hopanoid biosynthesis-associated protein HpnK</fullName>
    </submittedName>
</protein>
<dbReference type="Gene3D" id="3.20.20.370">
    <property type="entry name" value="Glycoside hydrolase/deacetylase"/>
    <property type="match status" value="1"/>
</dbReference>
<comment type="cofactor">
    <cofactor evidence="1">
        <name>Mg(2+)</name>
        <dbReference type="ChEBI" id="CHEBI:18420"/>
    </cofactor>
</comment>
<accession>A0ABV9C455</accession>
<evidence type="ECO:0000256" key="5">
    <source>
        <dbReference type="ARBA" id="ARBA00023277"/>
    </source>
</evidence>
<keyword evidence="7" id="KW-1185">Reference proteome</keyword>